<gene>
    <name evidence="6" type="ORF">GCM10025772_27480</name>
</gene>
<evidence type="ECO:0000256" key="4">
    <source>
        <dbReference type="ARBA" id="ARBA00022683"/>
    </source>
</evidence>
<dbReference type="PROSITE" id="PS00369">
    <property type="entry name" value="PTS_HPR_HIS"/>
    <property type="match status" value="1"/>
</dbReference>
<reference evidence="7" key="1">
    <citation type="journal article" date="2019" name="Int. J. Syst. Evol. Microbiol.">
        <title>The Global Catalogue of Microorganisms (GCM) 10K type strain sequencing project: providing services to taxonomists for standard genome sequencing and annotation.</title>
        <authorList>
            <consortium name="The Broad Institute Genomics Platform"/>
            <consortium name="The Broad Institute Genome Sequencing Center for Infectious Disease"/>
            <person name="Wu L."/>
            <person name="Ma J."/>
        </authorList>
    </citation>
    <scope>NUCLEOTIDE SEQUENCE [LARGE SCALE GENOMIC DNA]</scope>
    <source>
        <strain evidence="7">JCM 18720</strain>
    </source>
</reference>
<evidence type="ECO:0000256" key="2">
    <source>
        <dbReference type="ARBA" id="ARBA00010736"/>
    </source>
</evidence>
<dbReference type="Gene3D" id="3.30.1340.10">
    <property type="entry name" value="HPr-like"/>
    <property type="match status" value="1"/>
</dbReference>
<comment type="subcellular location">
    <subcellularLocation>
        <location evidence="1">Cytoplasm</location>
    </subcellularLocation>
</comment>
<evidence type="ECO:0000256" key="3">
    <source>
        <dbReference type="ARBA" id="ARBA00022490"/>
    </source>
</evidence>
<dbReference type="PANTHER" id="PTHR33705:SF2">
    <property type="entry name" value="PHOSPHOCARRIER PROTEIN NPR"/>
    <property type="match status" value="1"/>
</dbReference>
<dbReference type="PROSITE" id="PS51350">
    <property type="entry name" value="PTS_HPR_DOM"/>
    <property type="match status" value="1"/>
</dbReference>
<keyword evidence="7" id="KW-1185">Reference proteome</keyword>
<comment type="caution">
    <text evidence="6">The sequence shown here is derived from an EMBL/GenBank/DDBJ whole genome shotgun (WGS) entry which is preliminary data.</text>
</comment>
<dbReference type="Proteomes" id="UP001501600">
    <property type="component" value="Unassembled WGS sequence"/>
</dbReference>
<dbReference type="PANTHER" id="PTHR33705">
    <property type="entry name" value="PHOSPHOCARRIER PROTEIN HPR"/>
    <property type="match status" value="1"/>
</dbReference>
<organism evidence="6 7">
    <name type="scientific">Ferrimonas gelatinilytica</name>
    <dbReference type="NCBI Taxonomy" id="1255257"/>
    <lineage>
        <taxon>Bacteria</taxon>
        <taxon>Pseudomonadati</taxon>
        <taxon>Pseudomonadota</taxon>
        <taxon>Gammaproteobacteria</taxon>
        <taxon>Alteromonadales</taxon>
        <taxon>Ferrimonadaceae</taxon>
        <taxon>Ferrimonas</taxon>
    </lineage>
</organism>
<dbReference type="InterPro" id="IPR001020">
    <property type="entry name" value="PTS_HPr_His_P_site"/>
</dbReference>
<keyword evidence="4" id="KW-0598">Phosphotransferase system</keyword>
<comment type="similarity">
    <text evidence="2">Belongs to the HPr family.</text>
</comment>
<dbReference type="InterPro" id="IPR050399">
    <property type="entry name" value="HPr"/>
</dbReference>
<accession>A0ABP9SGG9</accession>
<protein>
    <submittedName>
        <fullName evidence="6">HPr family phosphocarrier protein</fullName>
    </submittedName>
</protein>
<feature type="domain" description="HPr" evidence="5">
    <location>
        <begin position="1"/>
        <end position="88"/>
    </location>
</feature>
<keyword evidence="3" id="KW-0963">Cytoplasm</keyword>
<dbReference type="NCBIfam" id="TIGR01003">
    <property type="entry name" value="PTS_HPr_family"/>
    <property type="match status" value="1"/>
</dbReference>
<sequence>MLERDVEVVNRLGLHARAATRLVQLAAQFDARITLQQGKEVAEADSVLGILLLQGNQGKRVKVRCEGPQAAEALEAVCELFAARFDEQE</sequence>
<dbReference type="EMBL" id="BAABLF010000029">
    <property type="protein sequence ID" value="GAA5194465.1"/>
    <property type="molecule type" value="Genomic_DNA"/>
</dbReference>
<evidence type="ECO:0000256" key="1">
    <source>
        <dbReference type="ARBA" id="ARBA00004496"/>
    </source>
</evidence>
<dbReference type="Pfam" id="PF00381">
    <property type="entry name" value="PTS-HPr"/>
    <property type="match status" value="1"/>
</dbReference>
<dbReference type="SUPFAM" id="SSF55594">
    <property type="entry name" value="HPr-like"/>
    <property type="match status" value="1"/>
</dbReference>
<evidence type="ECO:0000313" key="6">
    <source>
        <dbReference type="EMBL" id="GAA5194465.1"/>
    </source>
</evidence>
<dbReference type="RefSeq" id="WP_345317743.1">
    <property type="nucleotide sequence ID" value="NZ_BAABLF010000029.1"/>
</dbReference>
<dbReference type="InterPro" id="IPR000032">
    <property type="entry name" value="HPr-like"/>
</dbReference>
<name>A0ABP9SGG9_9GAMM</name>
<dbReference type="PRINTS" id="PR00107">
    <property type="entry name" value="PHOSPHOCPHPR"/>
</dbReference>
<dbReference type="InterPro" id="IPR035895">
    <property type="entry name" value="HPr-like_sf"/>
</dbReference>
<evidence type="ECO:0000313" key="7">
    <source>
        <dbReference type="Proteomes" id="UP001501600"/>
    </source>
</evidence>
<evidence type="ECO:0000259" key="5">
    <source>
        <dbReference type="PROSITE" id="PS51350"/>
    </source>
</evidence>
<proteinExistence type="inferred from homology"/>